<evidence type="ECO:0000313" key="1">
    <source>
        <dbReference type="Ensembl" id="ENSMICP00000043930.1"/>
    </source>
</evidence>
<accession>A0A8C5XZH8</accession>
<evidence type="ECO:0000313" key="2">
    <source>
        <dbReference type="Proteomes" id="UP000694394"/>
    </source>
</evidence>
<protein>
    <submittedName>
        <fullName evidence="1">Apolipoprotein C1</fullName>
    </submittedName>
</protein>
<reference evidence="1" key="3">
    <citation type="submission" date="2025-09" db="UniProtKB">
        <authorList>
            <consortium name="Ensembl"/>
        </authorList>
    </citation>
    <scope>IDENTIFICATION</scope>
</reference>
<keyword evidence="2" id="KW-1185">Reference proteome</keyword>
<gene>
    <name evidence="1" type="primary">APOC1</name>
</gene>
<reference evidence="1" key="2">
    <citation type="submission" date="2025-08" db="UniProtKB">
        <authorList>
            <consortium name="Ensembl"/>
        </authorList>
    </citation>
    <scope>IDENTIFICATION</scope>
</reference>
<reference evidence="1" key="1">
    <citation type="submission" date="2016-12" db="EMBL/GenBank/DDBJ databases">
        <title>Mouse lemur reference genome and diversity panel.</title>
        <authorList>
            <person name="Harris R."/>
            <person name="Larsen P."/>
            <person name="Liu Y."/>
            <person name="Hughes D.S."/>
            <person name="Murali S."/>
            <person name="Raveendran M."/>
            <person name="Korchina V."/>
            <person name="Wang M."/>
            <person name="Jhangiani S."/>
            <person name="Bandaranaike D."/>
            <person name="Bellair M."/>
            <person name="Blankenburg K."/>
            <person name="Chao H."/>
            <person name="Dahdouli M."/>
            <person name="Dinh H."/>
            <person name="Doddapaneni H."/>
            <person name="English A."/>
            <person name="Firestine M."/>
            <person name="Gnanaolivu R."/>
            <person name="Gross S."/>
            <person name="Hernandez B."/>
            <person name="Javaid M."/>
            <person name="Jayaseelan J."/>
            <person name="Jones J."/>
            <person name="Khan Z."/>
            <person name="Kovar C."/>
            <person name="Kurapati P."/>
            <person name="Le B."/>
            <person name="Lee S."/>
            <person name="Li M."/>
            <person name="Mathew T."/>
            <person name="Narasimhan A."/>
            <person name="Ngo D."/>
            <person name="Nguyen L."/>
            <person name="Okwuonu G."/>
            <person name="Ongeri F."/>
            <person name="Osuji N."/>
            <person name="Pu L.-L."/>
            <person name="Puazo M."/>
            <person name="Quiroz J."/>
            <person name="Raj R."/>
            <person name="Rajbhandari K."/>
            <person name="Reid J.G."/>
            <person name="Santibanez J."/>
            <person name="Sexton D."/>
            <person name="Skinner E."/>
            <person name="Vee V."/>
            <person name="Weissenberger G."/>
            <person name="Wu Y."/>
            <person name="Xin Y."/>
            <person name="Han Y."/>
            <person name="Campbell C."/>
            <person name="Brown A."/>
            <person name="Sullivan B."/>
            <person name="Shelton J."/>
            <person name="Brown S."/>
            <person name="Dudchenko O."/>
            <person name="Machol I."/>
            <person name="Durand N."/>
            <person name="Shamim M."/>
            <person name="Lieberman A."/>
            <person name="Muzny D.M."/>
            <person name="Richards S."/>
            <person name="Yoder A."/>
            <person name="Worley K.C."/>
            <person name="Rogers J."/>
            <person name="Gibbs R.A."/>
        </authorList>
    </citation>
    <scope>NUCLEOTIDE SEQUENCE [LARGE SCALE GENOMIC DNA]</scope>
</reference>
<dbReference type="EMBL" id="ABDC03026735">
    <property type="status" value="NOT_ANNOTATED_CDS"/>
    <property type="molecule type" value="Genomic_DNA"/>
</dbReference>
<dbReference type="Proteomes" id="UP000694394">
    <property type="component" value="Chromosome 22"/>
</dbReference>
<dbReference type="AlphaFoldDB" id="A0A8C5XZH8"/>
<dbReference type="Ensembl" id="ENSMICT00000064410.1">
    <property type="protein sequence ID" value="ENSMICP00000043930.1"/>
    <property type="gene ID" value="ENSMICG00000045015.1"/>
</dbReference>
<proteinExistence type="predicted"/>
<name>A0A8C5XZH8_MICMU</name>
<sequence length="29" mass="3258">MRLALSLPVLVLVLSMVLEGLGLRRHSRK</sequence>
<organism evidence="1 2">
    <name type="scientific">Microcebus murinus</name>
    <name type="common">Gray mouse lemur</name>
    <name type="synonym">Lemur murinus</name>
    <dbReference type="NCBI Taxonomy" id="30608"/>
    <lineage>
        <taxon>Eukaryota</taxon>
        <taxon>Metazoa</taxon>
        <taxon>Chordata</taxon>
        <taxon>Craniata</taxon>
        <taxon>Vertebrata</taxon>
        <taxon>Euteleostomi</taxon>
        <taxon>Mammalia</taxon>
        <taxon>Eutheria</taxon>
        <taxon>Euarchontoglires</taxon>
        <taxon>Primates</taxon>
        <taxon>Strepsirrhini</taxon>
        <taxon>Lemuriformes</taxon>
        <taxon>Cheirogaleidae</taxon>
        <taxon>Microcebus</taxon>
    </lineage>
</organism>
<dbReference type="GeneTree" id="ENSGT00390000011584"/>